<dbReference type="RefSeq" id="WP_068459693.1">
    <property type="nucleotide sequence ID" value="NZ_LMTR01000027.1"/>
</dbReference>
<protein>
    <submittedName>
        <fullName evidence="4">Uncharacterized protein</fullName>
    </submittedName>
</protein>
<evidence type="ECO:0000256" key="3">
    <source>
        <dbReference type="SAM" id="SignalP"/>
    </source>
</evidence>
<feature type="transmembrane region" description="Helical" evidence="2">
    <location>
        <begin position="85"/>
        <end position="102"/>
    </location>
</feature>
<comment type="caution">
    <text evidence="4">The sequence shown here is derived from an EMBL/GenBank/DDBJ whole genome shotgun (WGS) entry which is preliminary data.</text>
</comment>
<proteinExistence type="predicted"/>
<dbReference type="EMBL" id="LMTR01000027">
    <property type="protein sequence ID" value="KWT71050.1"/>
    <property type="molecule type" value="Genomic_DNA"/>
</dbReference>
<organism evidence="4 5">
    <name type="scientific">Hyphomicrobium sulfonivorans</name>
    <dbReference type="NCBI Taxonomy" id="121290"/>
    <lineage>
        <taxon>Bacteria</taxon>
        <taxon>Pseudomonadati</taxon>
        <taxon>Pseudomonadota</taxon>
        <taxon>Alphaproteobacteria</taxon>
        <taxon>Hyphomicrobiales</taxon>
        <taxon>Hyphomicrobiaceae</taxon>
        <taxon>Hyphomicrobium</taxon>
    </lineage>
</organism>
<keyword evidence="2" id="KW-0812">Transmembrane</keyword>
<evidence type="ECO:0000256" key="1">
    <source>
        <dbReference type="SAM" id="MobiDB-lite"/>
    </source>
</evidence>
<name>A0A120CXI9_HYPSL</name>
<accession>A0A120CXI9</accession>
<dbReference type="Proteomes" id="UP000059074">
    <property type="component" value="Unassembled WGS sequence"/>
</dbReference>
<keyword evidence="2" id="KW-1133">Transmembrane helix</keyword>
<sequence>MTIARKFTAITTAAAIAIGSLGTLTTAAEAGPRHGGYGGGKHYSHGGPGYGHGHYNRGHGHYKNRGHGHGHHHGHYRKKDNTGKYIAIGAAALMLGVIASEASRR</sequence>
<keyword evidence="5" id="KW-1185">Reference proteome</keyword>
<feature type="region of interest" description="Disordered" evidence="1">
    <location>
        <begin position="29"/>
        <end position="78"/>
    </location>
</feature>
<feature type="compositionally biased region" description="Gly residues" evidence="1">
    <location>
        <begin position="33"/>
        <end position="52"/>
    </location>
</feature>
<feature type="chain" id="PRO_5007163989" evidence="3">
    <location>
        <begin position="31"/>
        <end position="105"/>
    </location>
</feature>
<evidence type="ECO:0000256" key="2">
    <source>
        <dbReference type="SAM" id="Phobius"/>
    </source>
</evidence>
<evidence type="ECO:0000313" key="4">
    <source>
        <dbReference type="EMBL" id="KWT71050.1"/>
    </source>
</evidence>
<keyword evidence="3" id="KW-0732">Signal</keyword>
<evidence type="ECO:0000313" key="5">
    <source>
        <dbReference type="Proteomes" id="UP000059074"/>
    </source>
</evidence>
<gene>
    <name evidence="4" type="ORF">APY04_0712</name>
</gene>
<dbReference type="AlphaFoldDB" id="A0A120CXI9"/>
<feature type="compositionally biased region" description="Basic residues" evidence="1">
    <location>
        <begin position="54"/>
        <end position="78"/>
    </location>
</feature>
<feature type="signal peptide" evidence="3">
    <location>
        <begin position="1"/>
        <end position="30"/>
    </location>
</feature>
<dbReference type="PATRIC" id="fig|121290.4.peg.1186"/>
<reference evidence="4 5" key="1">
    <citation type="submission" date="2015-10" db="EMBL/GenBank/DDBJ databases">
        <title>Transcriptomic analysis of a linuron degrading triple-species bacterial consortium.</title>
        <authorList>
            <person name="Albers P."/>
        </authorList>
    </citation>
    <scope>NUCLEOTIDE SEQUENCE [LARGE SCALE GENOMIC DNA]</scope>
    <source>
        <strain evidence="4 5">WDL6</strain>
    </source>
</reference>
<keyword evidence="2" id="KW-0472">Membrane</keyword>